<keyword evidence="3" id="KW-1185">Reference proteome</keyword>
<sequence length="299" mass="32726">MPSRIKDGVRSAPYMKSLSPRVFFQAPDLSALRRDGWAVADLHVHTSRSDGLYRPERVAEHAMHLGIGCAVTDHNEAGGVRAAAEHRSGLLVIPGIEVSAADGPHLLFYFPSVRGLEDFFREEIRDRRGMSPYMAISRSTTDLLAAAEGYDCLRVAAHPFGYAVLDRGVLKCVENGRLDRDVLKAIDGVEAICGGMNRSLNRRAAEYAAENGCGITGGTDAHILSQIGGTLTCCRAETAEEFIEEVRARRSRVYGQETNRFVKVIAGCAISWRFLPYTIPSIAVHAAQTAERIRAGRKK</sequence>
<dbReference type="GO" id="GO:0035312">
    <property type="term" value="F:5'-3' DNA exonuclease activity"/>
    <property type="evidence" value="ECO:0007669"/>
    <property type="project" value="TreeGrafter"/>
</dbReference>
<dbReference type="InterPro" id="IPR052018">
    <property type="entry name" value="PHP_domain"/>
</dbReference>
<dbReference type="Gene3D" id="3.20.20.140">
    <property type="entry name" value="Metal-dependent hydrolases"/>
    <property type="match status" value="1"/>
</dbReference>
<dbReference type="SUPFAM" id="SSF89550">
    <property type="entry name" value="PHP domain-like"/>
    <property type="match status" value="1"/>
</dbReference>
<dbReference type="InterPro" id="IPR004013">
    <property type="entry name" value="PHP_dom"/>
</dbReference>
<keyword evidence="2" id="KW-0808">Transferase</keyword>
<evidence type="ECO:0000313" key="3">
    <source>
        <dbReference type="Proteomes" id="UP000292580"/>
    </source>
</evidence>
<dbReference type="AlphaFoldDB" id="A0A483CLZ4"/>
<dbReference type="PANTHER" id="PTHR42924:SF3">
    <property type="entry name" value="POLYMERASE_HISTIDINOL PHOSPHATASE N-TERMINAL DOMAIN-CONTAINING PROTEIN"/>
    <property type="match status" value="1"/>
</dbReference>
<dbReference type="Pfam" id="PF13263">
    <property type="entry name" value="PHP_C"/>
    <property type="match status" value="1"/>
</dbReference>
<dbReference type="SMART" id="SM00481">
    <property type="entry name" value="POLIIIAc"/>
    <property type="match status" value="1"/>
</dbReference>
<protein>
    <submittedName>
        <fullName evidence="2">Phosphotransferase</fullName>
    </submittedName>
</protein>
<dbReference type="GO" id="GO:0004534">
    <property type="term" value="F:5'-3' RNA exonuclease activity"/>
    <property type="evidence" value="ECO:0007669"/>
    <property type="project" value="TreeGrafter"/>
</dbReference>
<name>A0A483CLZ4_9EURY</name>
<dbReference type="Pfam" id="PF02811">
    <property type="entry name" value="PHP"/>
    <property type="match status" value="1"/>
</dbReference>
<comment type="caution">
    <text evidence="2">The sequence shown here is derived from an EMBL/GenBank/DDBJ whole genome shotgun (WGS) entry which is preliminary data.</text>
</comment>
<dbReference type="InterPro" id="IPR003141">
    <property type="entry name" value="Pol/His_phosphatase_N"/>
</dbReference>
<dbReference type="Proteomes" id="UP000292580">
    <property type="component" value="Unassembled WGS sequence"/>
</dbReference>
<feature type="domain" description="Polymerase/histidinol phosphatase N-terminal" evidence="1">
    <location>
        <begin position="40"/>
        <end position="102"/>
    </location>
</feature>
<dbReference type="GO" id="GO:0016740">
    <property type="term" value="F:transferase activity"/>
    <property type="evidence" value="ECO:0007669"/>
    <property type="project" value="UniProtKB-KW"/>
</dbReference>
<dbReference type="EMBL" id="PGCL01000003">
    <property type="protein sequence ID" value="TAJ43907.1"/>
    <property type="molecule type" value="Genomic_DNA"/>
</dbReference>
<organism evidence="2 3">
    <name type="scientific">Methanofollis fontis</name>
    <dbReference type="NCBI Taxonomy" id="2052832"/>
    <lineage>
        <taxon>Archaea</taxon>
        <taxon>Methanobacteriati</taxon>
        <taxon>Methanobacteriota</taxon>
        <taxon>Stenosarchaea group</taxon>
        <taxon>Methanomicrobia</taxon>
        <taxon>Methanomicrobiales</taxon>
        <taxon>Methanomicrobiaceae</taxon>
        <taxon>Methanofollis</taxon>
    </lineage>
</organism>
<accession>A0A483CLZ4</accession>
<evidence type="ECO:0000313" key="2">
    <source>
        <dbReference type="EMBL" id="TAJ43907.1"/>
    </source>
</evidence>
<proteinExistence type="predicted"/>
<gene>
    <name evidence="2" type="ORF">CUJ86_07555</name>
</gene>
<dbReference type="InterPro" id="IPR016195">
    <property type="entry name" value="Pol/histidinol_Pase-like"/>
</dbReference>
<reference evidence="2 3" key="1">
    <citation type="submission" date="2017-11" db="EMBL/GenBank/DDBJ databases">
        <title>Isolation and Characterization of Methanofollis Species from Methane Seep Offshore SW Taiwan.</title>
        <authorList>
            <person name="Teng N.-H."/>
            <person name="Lai M.-C."/>
            <person name="Chen S.-C."/>
        </authorList>
    </citation>
    <scope>NUCLEOTIDE SEQUENCE [LARGE SCALE GENOMIC DNA]</scope>
    <source>
        <strain evidence="2 3">FWC-SCC2</strain>
    </source>
</reference>
<evidence type="ECO:0000259" key="1">
    <source>
        <dbReference type="SMART" id="SM00481"/>
    </source>
</evidence>
<dbReference type="PANTHER" id="PTHR42924">
    <property type="entry name" value="EXONUCLEASE"/>
    <property type="match status" value="1"/>
</dbReference>